<dbReference type="Proteomes" id="UP001278766">
    <property type="component" value="Unassembled WGS sequence"/>
</dbReference>
<name>A0AAE0H623_9PEZI</name>
<dbReference type="RefSeq" id="XP_062654003.1">
    <property type="nucleotide sequence ID" value="XM_062807206.1"/>
</dbReference>
<organism evidence="1 2">
    <name type="scientific">Chaetomium fimeti</name>
    <dbReference type="NCBI Taxonomy" id="1854472"/>
    <lineage>
        <taxon>Eukaryota</taxon>
        <taxon>Fungi</taxon>
        <taxon>Dikarya</taxon>
        <taxon>Ascomycota</taxon>
        <taxon>Pezizomycotina</taxon>
        <taxon>Sordariomycetes</taxon>
        <taxon>Sordariomycetidae</taxon>
        <taxon>Sordariales</taxon>
        <taxon>Chaetomiaceae</taxon>
        <taxon>Chaetomium</taxon>
    </lineage>
</organism>
<reference evidence="1" key="1">
    <citation type="journal article" date="2023" name="Mol. Phylogenet. Evol.">
        <title>Genome-scale phylogeny and comparative genomics of the fungal order Sordariales.</title>
        <authorList>
            <person name="Hensen N."/>
            <person name="Bonometti L."/>
            <person name="Westerberg I."/>
            <person name="Brannstrom I.O."/>
            <person name="Guillou S."/>
            <person name="Cros-Aarteil S."/>
            <person name="Calhoun S."/>
            <person name="Haridas S."/>
            <person name="Kuo A."/>
            <person name="Mondo S."/>
            <person name="Pangilinan J."/>
            <person name="Riley R."/>
            <person name="LaButti K."/>
            <person name="Andreopoulos B."/>
            <person name="Lipzen A."/>
            <person name="Chen C."/>
            <person name="Yan M."/>
            <person name="Daum C."/>
            <person name="Ng V."/>
            <person name="Clum A."/>
            <person name="Steindorff A."/>
            <person name="Ohm R.A."/>
            <person name="Martin F."/>
            <person name="Silar P."/>
            <person name="Natvig D.O."/>
            <person name="Lalanne C."/>
            <person name="Gautier V."/>
            <person name="Ament-Velasquez S.L."/>
            <person name="Kruys A."/>
            <person name="Hutchinson M.I."/>
            <person name="Powell A.J."/>
            <person name="Barry K."/>
            <person name="Miller A.N."/>
            <person name="Grigoriev I.V."/>
            <person name="Debuchy R."/>
            <person name="Gladieux P."/>
            <person name="Hiltunen Thoren M."/>
            <person name="Johannesson H."/>
        </authorList>
    </citation>
    <scope>NUCLEOTIDE SEQUENCE</scope>
    <source>
        <strain evidence="1">CBS 168.71</strain>
    </source>
</reference>
<keyword evidence="2" id="KW-1185">Reference proteome</keyword>
<comment type="caution">
    <text evidence="1">The sequence shown here is derived from an EMBL/GenBank/DDBJ whole genome shotgun (WGS) entry which is preliminary data.</text>
</comment>
<dbReference type="AlphaFoldDB" id="A0AAE0H623"/>
<accession>A0AAE0H623</accession>
<evidence type="ECO:0000313" key="1">
    <source>
        <dbReference type="EMBL" id="KAK3290489.1"/>
    </source>
</evidence>
<evidence type="ECO:0000313" key="2">
    <source>
        <dbReference type="Proteomes" id="UP001278766"/>
    </source>
</evidence>
<reference evidence="1" key="2">
    <citation type="submission" date="2023-06" db="EMBL/GenBank/DDBJ databases">
        <authorList>
            <consortium name="Lawrence Berkeley National Laboratory"/>
            <person name="Haridas S."/>
            <person name="Hensen N."/>
            <person name="Bonometti L."/>
            <person name="Westerberg I."/>
            <person name="Brannstrom I.O."/>
            <person name="Guillou S."/>
            <person name="Cros-Aarteil S."/>
            <person name="Calhoun S."/>
            <person name="Kuo A."/>
            <person name="Mondo S."/>
            <person name="Pangilinan J."/>
            <person name="Riley R."/>
            <person name="Labutti K."/>
            <person name="Andreopoulos B."/>
            <person name="Lipzen A."/>
            <person name="Chen C."/>
            <person name="Yanf M."/>
            <person name="Daum C."/>
            <person name="Ng V."/>
            <person name="Clum A."/>
            <person name="Steindorff A."/>
            <person name="Ohm R."/>
            <person name="Martin F."/>
            <person name="Silar P."/>
            <person name="Natvig D."/>
            <person name="Lalanne C."/>
            <person name="Gautier V."/>
            <person name="Ament-Velasquez S.L."/>
            <person name="Kruys A."/>
            <person name="Hutchinson M.I."/>
            <person name="Powell A.J."/>
            <person name="Barry K."/>
            <person name="Miller A.N."/>
            <person name="Grigoriev I.V."/>
            <person name="Debuchy R."/>
            <person name="Gladieux P."/>
            <person name="Thoren M.H."/>
            <person name="Johannesson H."/>
        </authorList>
    </citation>
    <scope>NUCLEOTIDE SEQUENCE</scope>
    <source>
        <strain evidence="1">CBS 168.71</strain>
    </source>
</reference>
<proteinExistence type="predicted"/>
<sequence length="514" mass="59064">MDRIPNEIRMGIIRHLRGESDREALVAAYPAWKKIVERDDKLRILTIDERKRHGMPIEDSLALFESTGIRRRQFLEVVRVESFVVCPEYHGACCCVTADAHLQRDEFNKYVRKLFEGLHEITKRSVETGLKIPPFNLFIRARDDDLEGWTHCSGNHTDEEAQRALARARKRALDYEVYDAVLPDFKVGVDEVHFEARRRVHEADFFAVKRLTERLVGLRLVRFDFAESPFLTWEEQGGWRTDIVSHVEMLDYRLPIEEIHVHMGCRSIRNELKVSQPTRTLLSDLSELLFESLAKFPSLTVLRLSGQFSVGSSFFHLIPSNPFPALITFYLGIGPDTNSSSWFFVKDNSKHAWDKAASDPAWTQSVELTRAGIHAQDPLPGPEDEEKYEEYKETALAKEIVKRNRTLPHDGTLIPLLLGAARAAEQMPKIEKFSICLEDDFSGDDTPHPFVPPFLTRVFEMHFTRAPAGDANPTLTWKLGQKVDHWRPTDIVLDAWRAAARMRAGMELEISYIE</sequence>
<dbReference type="GeneID" id="87844154"/>
<dbReference type="EMBL" id="JAUEPN010000013">
    <property type="protein sequence ID" value="KAK3290489.1"/>
    <property type="molecule type" value="Genomic_DNA"/>
</dbReference>
<gene>
    <name evidence="1" type="ORF">B0H64DRAFT_452556</name>
</gene>
<protein>
    <submittedName>
        <fullName evidence="1">Uncharacterized protein</fullName>
    </submittedName>
</protein>